<dbReference type="AlphaFoldDB" id="A0ABD6CG19"/>
<comment type="caution">
    <text evidence="1">The sequence shown here is derived from an EMBL/GenBank/DDBJ whole genome shotgun (WGS) entry which is preliminary data.</text>
</comment>
<accession>A0ABD6CG19</accession>
<organism evidence="1 2">
    <name type="scientific">Halorientalis brevis</name>
    <dbReference type="NCBI Taxonomy" id="1126241"/>
    <lineage>
        <taxon>Archaea</taxon>
        <taxon>Methanobacteriati</taxon>
        <taxon>Methanobacteriota</taxon>
        <taxon>Stenosarchaea group</taxon>
        <taxon>Halobacteria</taxon>
        <taxon>Halobacteriales</taxon>
        <taxon>Haloarculaceae</taxon>
        <taxon>Halorientalis</taxon>
    </lineage>
</organism>
<keyword evidence="2" id="KW-1185">Reference proteome</keyword>
<protein>
    <submittedName>
        <fullName evidence="1">Uncharacterized protein</fullName>
    </submittedName>
</protein>
<sequence length="93" mass="10616">MIENTSADDRPNRGYLHDVADATATDEQGLDVVDPTEQWPDDAKVYVREVVGVKGTSDEPALDVIEYVQYVTSEQWRRQKQPTNIRFEAAMSW</sequence>
<reference evidence="1 2" key="1">
    <citation type="journal article" date="2019" name="Int. J. Syst. Evol. Microbiol.">
        <title>The Global Catalogue of Microorganisms (GCM) 10K type strain sequencing project: providing services to taxonomists for standard genome sequencing and annotation.</title>
        <authorList>
            <consortium name="The Broad Institute Genomics Platform"/>
            <consortium name="The Broad Institute Genome Sequencing Center for Infectious Disease"/>
            <person name="Wu L."/>
            <person name="Ma J."/>
        </authorList>
    </citation>
    <scope>NUCLEOTIDE SEQUENCE [LARGE SCALE GENOMIC DNA]</scope>
    <source>
        <strain evidence="1 2">CGMCC 1.12125</strain>
    </source>
</reference>
<evidence type="ECO:0000313" key="2">
    <source>
        <dbReference type="Proteomes" id="UP001597119"/>
    </source>
</evidence>
<dbReference type="RefSeq" id="WP_247378107.1">
    <property type="nucleotide sequence ID" value="NZ_JALLGV010000005.1"/>
</dbReference>
<name>A0ABD6CG19_9EURY</name>
<proteinExistence type="predicted"/>
<gene>
    <name evidence="1" type="ORF">ACFR9U_16350</name>
</gene>
<dbReference type="EMBL" id="JBHUDJ010000014">
    <property type="protein sequence ID" value="MFD1588550.1"/>
    <property type="molecule type" value="Genomic_DNA"/>
</dbReference>
<evidence type="ECO:0000313" key="1">
    <source>
        <dbReference type="EMBL" id="MFD1588550.1"/>
    </source>
</evidence>
<dbReference type="Proteomes" id="UP001597119">
    <property type="component" value="Unassembled WGS sequence"/>
</dbReference>